<dbReference type="InterPro" id="IPR006047">
    <property type="entry name" value="GH13_cat_dom"/>
</dbReference>
<feature type="signal peptide" evidence="2">
    <location>
        <begin position="1"/>
        <end position="25"/>
    </location>
</feature>
<evidence type="ECO:0000256" key="2">
    <source>
        <dbReference type="SAM" id="SignalP"/>
    </source>
</evidence>
<dbReference type="Pfam" id="PF00128">
    <property type="entry name" value="Alpha-amylase"/>
    <property type="match status" value="1"/>
</dbReference>
<dbReference type="SUPFAM" id="SSF51445">
    <property type="entry name" value="(Trans)glycosidases"/>
    <property type="match status" value="1"/>
</dbReference>
<protein>
    <submittedName>
        <fullName evidence="4">Pullulanase/glycogen debranching enzyme</fullName>
    </submittedName>
</protein>
<reference evidence="4 5" key="1">
    <citation type="submission" date="2020-08" db="EMBL/GenBank/DDBJ databases">
        <title>Genomic Encyclopedia of Type Strains, Phase IV (KMG-IV): sequencing the most valuable type-strain genomes for metagenomic binning, comparative biology and taxonomic classification.</title>
        <authorList>
            <person name="Goeker M."/>
        </authorList>
    </citation>
    <scope>NUCLEOTIDE SEQUENCE [LARGE SCALE GENOMIC DNA]</scope>
    <source>
        <strain evidence="4 5">DSM 103462</strain>
    </source>
</reference>
<dbReference type="InterPro" id="IPR031965">
    <property type="entry name" value="CBM26"/>
</dbReference>
<dbReference type="InterPro" id="IPR017853">
    <property type="entry name" value="GH"/>
</dbReference>
<dbReference type="CDD" id="cd11341">
    <property type="entry name" value="AmyAc_Pullulanase_LD-like"/>
    <property type="match status" value="1"/>
</dbReference>
<dbReference type="Gene3D" id="3.20.20.80">
    <property type="entry name" value="Glycosidases"/>
    <property type="match status" value="1"/>
</dbReference>
<dbReference type="Pfam" id="PF16738">
    <property type="entry name" value="CBM26"/>
    <property type="match status" value="1"/>
</dbReference>
<dbReference type="RefSeq" id="WP_184658641.1">
    <property type="nucleotide sequence ID" value="NZ_CP031518.1"/>
</dbReference>
<sequence>MEKSSKMRRKLSLVACCLIFLTGCSDLISVSENGGTEKPEIQYGSLVLGGVDSSRALDVSEITSATVSVCGSGIEADISKEVEGISGGISSGVTIENIPAGKNRVVSVKSNLDGAVIRALVDIEAGKTSSCQVSWATSAVANVFYSLIKTEKIDVSSIKTTAFDSYIPKLHASLVNSAAIASDYKSASLKSAEDYVLDYENVRVTAKGISGWTVQITDIASEKKVVGSDDETFLLKAAPGTWKIWVFDQKGGLKSDFVRDITVSEKKESSLEIIHVDGSSPVTGKIVLHVPKTLGYSHIWAWNPSPTGDNYTGGNWPGKEMTLNGDFYDFTIENKTSSAVIFNNGFGGSAGNGQTADLYITEGEWNYIGGEGGNTDSTGALISSNFEKTTVEEKLTVLYKGGDDFEPATPTRLGTFYEKGASSFSIWSPDSSDVKVAVKKQGEDDFTEYVCKKGFLVDGSYPDSGNIYGVTVTGDCNLAEYQFYIGGIAVRDPYGKMVKYVENTVPACGNKVIPQSENVLCNNKAFYENGPVGSSWAGPSVNILVDAENILPSDGAWAERPVLEKRTDAIVYEVHVQDFTSSSSWNGSEENRGKFKGMTEGGTSYTSGSATIKTGLDHLKELGVTHVQIMPMYDFATKYVSSTGQFYNWGYDPVNYNVPEDRYSSCPGDYVERIREVKDMVNEFHKNGIRVVMDVVYNHTFANEMFENITSRYYTAKDLSGCGNSVDVSNEMVSRMVRDSLEYWAEVYNIDGFRFDLMAIFTKKALNDWGTYLNVTNPETRDRNLLMQGEPWQCNNNQSSDYGYASAIPGLSNAHIGCFSGKWRETLKGSSDDGKTLGYIFSGREDKDGSATLGNVTVGIRGSGTGLGSDSEGVWTRFFTANPEQAVNYLMAHDNLCFYDKILAAGSGFTGYADAIVKFGHGILLVSQGIPFIHAGDEFLRTKAVGNFAGEAHNSYMWGIEMNQIDWALKAKNIDCFNYHRDMIQFRKENDGLRYRRGVGETSISGNVIYYTVQNSSSSPENKNCTLKIVINPGADFDYQGGGTMVMNKSGSLSSESRKCEGTGITIFKE</sequence>
<feature type="chain" id="PRO_5031501897" evidence="2">
    <location>
        <begin position="26"/>
        <end position="1070"/>
    </location>
</feature>
<proteinExistence type="inferred from homology"/>
<evidence type="ECO:0000259" key="3">
    <source>
        <dbReference type="SMART" id="SM00642"/>
    </source>
</evidence>
<dbReference type="GO" id="GO:0005975">
    <property type="term" value="P:carbohydrate metabolic process"/>
    <property type="evidence" value="ECO:0007669"/>
    <property type="project" value="InterPro"/>
</dbReference>
<dbReference type="Gene3D" id="2.60.40.10">
    <property type="entry name" value="Immunoglobulins"/>
    <property type="match status" value="2"/>
</dbReference>
<dbReference type="SUPFAM" id="SSF81296">
    <property type="entry name" value="E set domains"/>
    <property type="match status" value="1"/>
</dbReference>
<keyword evidence="5" id="KW-1185">Reference proteome</keyword>
<dbReference type="PROSITE" id="PS51257">
    <property type="entry name" value="PROKAR_LIPOPROTEIN"/>
    <property type="match status" value="1"/>
</dbReference>
<evidence type="ECO:0000313" key="5">
    <source>
        <dbReference type="Proteomes" id="UP000518887"/>
    </source>
</evidence>
<dbReference type="InterPro" id="IPR013783">
    <property type="entry name" value="Ig-like_fold"/>
</dbReference>
<comment type="caution">
    <text evidence="4">The sequence shown here is derived from an EMBL/GenBank/DDBJ whole genome shotgun (WGS) entry which is preliminary data.</text>
</comment>
<evidence type="ECO:0000256" key="1">
    <source>
        <dbReference type="ARBA" id="ARBA00008061"/>
    </source>
</evidence>
<accession>A0A7W8G8N1</accession>
<evidence type="ECO:0000313" key="4">
    <source>
        <dbReference type="EMBL" id="MBB5225893.1"/>
    </source>
</evidence>
<organism evidence="4 5">
    <name type="scientific">Treponema ruminis</name>
    <dbReference type="NCBI Taxonomy" id="744515"/>
    <lineage>
        <taxon>Bacteria</taxon>
        <taxon>Pseudomonadati</taxon>
        <taxon>Spirochaetota</taxon>
        <taxon>Spirochaetia</taxon>
        <taxon>Spirochaetales</taxon>
        <taxon>Treponemataceae</taxon>
        <taxon>Treponema</taxon>
    </lineage>
</organism>
<name>A0A7W8G8N1_9SPIR</name>
<dbReference type="AlphaFoldDB" id="A0A7W8G8N1"/>
<keyword evidence="2" id="KW-0732">Signal</keyword>
<gene>
    <name evidence="4" type="ORF">HNP76_001261</name>
</gene>
<dbReference type="PANTHER" id="PTHR43002">
    <property type="entry name" value="GLYCOGEN DEBRANCHING ENZYME"/>
    <property type="match status" value="1"/>
</dbReference>
<comment type="similarity">
    <text evidence="1">Belongs to the glycosyl hydrolase 13 family.</text>
</comment>
<feature type="domain" description="Glycosyl hydrolase family 13 catalytic" evidence="3">
    <location>
        <begin position="573"/>
        <end position="987"/>
    </location>
</feature>
<dbReference type="SMART" id="SM00642">
    <property type="entry name" value="Aamy"/>
    <property type="match status" value="1"/>
</dbReference>
<dbReference type="Proteomes" id="UP000518887">
    <property type="component" value="Unassembled WGS sequence"/>
</dbReference>
<dbReference type="InterPro" id="IPR014756">
    <property type="entry name" value="Ig_E-set"/>
</dbReference>
<dbReference type="EMBL" id="JACHFQ010000004">
    <property type="protein sequence ID" value="MBB5225893.1"/>
    <property type="molecule type" value="Genomic_DNA"/>
</dbReference>